<evidence type="ECO:0000256" key="10">
    <source>
        <dbReference type="HAMAP-Rule" id="MF_01453"/>
    </source>
</evidence>
<dbReference type="GO" id="GO:0004386">
    <property type="term" value="F:helicase activity"/>
    <property type="evidence" value="ECO:0007669"/>
    <property type="project" value="UniProtKB-KW"/>
</dbReference>
<dbReference type="Pfam" id="PF21445">
    <property type="entry name" value="ADDB_N"/>
    <property type="match status" value="1"/>
</dbReference>
<dbReference type="OrthoDB" id="9758506at2"/>
<dbReference type="Gene3D" id="3.90.320.10">
    <property type="match status" value="1"/>
</dbReference>
<evidence type="ECO:0000256" key="1">
    <source>
        <dbReference type="ARBA" id="ARBA00022722"/>
    </source>
</evidence>
<evidence type="ECO:0000256" key="8">
    <source>
        <dbReference type="ARBA" id="ARBA00023125"/>
    </source>
</evidence>
<dbReference type="InterPro" id="IPR027417">
    <property type="entry name" value="P-loop_NTPase"/>
</dbReference>
<evidence type="ECO:0000313" key="13">
    <source>
        <dbReference type="EMBL" id="EHJ52382.1"/>
    </source>
</evidence>
<feature type="domain" description="ATP-dependent helicase/deoxyribonuclease subunit B N-terminal" evidence="12">
    <location>
        <begin position="22"/>
        <end position="249"/>
    </location>
</feature>
<dbReference type="InterPro" id="IPR011335">
    <property type="entry name" value="Restrct_endonuc-II-like"/>
</dbReference>
<evidence type="ECO:0000256" key="6">
    <source>
        <dbReference type="ARBA" id="ARBA00022839"/>
    </source>
</evidence>
<dbReference type="InterPro" id="IPR011604">
    <property type="entry name" value="PDDEXK-like_dom_sf"/>
</dbReference>
<organism evidence="13 14">
    <name type="scientific">Streptococcus macacae NCTC 11558</name>
    <dbReference type="NCBI Taxonomy" id="764298"/>
    <lineage>
        <taxon>Bacteria</taxon>
        <taxon>Bacillati</taxon>
        <taxon>Bacillota</taxon>
        <taxon>Bacilli</taxon>
        <taxon>Lactobacillales</taxon>
        <taxon>Streptococcaceae</taxon>
        <taxon>Streptococcus</taxon>
    </lineage>
</organism>
<keyword evidence="14" id="KW-1185">Reference proteome</keyword>
<name>G5JWG6_9STRE</name>
<dbReference type="PANTHER" id="PTHR30591">
    <property type="entry name" value="RECBCD ENZYME SUBUNIT RECC"/>
    <property type="match status" value="1"/>
</dbReference>
<comment type="function">
    <text evidence="10">The heterodimer acts as both an ATP-dependent DNA helicase and an ATP-dependent, dual-direction single-stranded exonuclease. Recognizes the chi site generating a DNA molecule suitable for the initiation of homologous recombination. This subunit has 5' -&gt; 3' nuclease activity but not helicase activity.</text>
</comment>
<comment type="similarity">
    <text evidence="10">Belongs to the helicase family. AddB/RexB type 2 subfamily.</text>
</comment>
<dbReference type="eggNOG" id="COG3857">
    <property type="taxonomic scope" value="Bacteria"/>
</dbReference>
<dbReference type="Pfam" id="PF12705">
    <property type="entry name" value="PDDEXK_1"/>
    <property type="match status" value="1"/>
</dbReference>
<keyword evidence="1 10" id="KW-0540">Nuclease</keyword>
<gene>
    <name evidence="10 13" type="primary">rexB</name>
    <name evidence="13" type="ORF">STRMA_0938</name>
</gene>
<comment type="miscellaneous">
    <text evidence="10">Despite having helicase-like domains, this subunit does not have helicase activity.</text>
</comment>
<sequence>MKLLYTDIQYNLTEILTKEAQLAAEAGKRVFYIAPNSLSFEKERSVLERLPQQASFAITVTRFAQMARYFVLNEINQGDTIDDNGLAMIFYRALSSFSDQELRVFGHLRQDPHFIKQLVDLYKELKTANMAVSDLTALNTAEKEEDLLAIFSKAQTLLNDGHFDSQSKMAFFAEQIQSGHLDAALENLVVIVDGFTRFSAEEESLITLLHEKGVDIIIAAYISQKAYHSTFSSGNIYQASLDFIRGLARKFQVKPEYRSSHQESQPAFTALSQLFESRHDFSDSQQVLTDEDKKHFAVWDVINQKEEVEYLAKSIRQKLYEGYRYKDILVLLGDVESYQLQIGKIFDKYEIPYYFGKAESMASHPLVHFIDSLERVKRYRFRAEDVINLLKSGLYGKVSQNQLDKFEQYLIYADIKGQSKFFKDFTLNNHGQFNLKSLNKLRFELMLPLQQLMKAGPQKGDSLLKKLTAFLEAVSLPANFSALSKDAKETEQEKQEQVWKTFTGILDQFHRIFGQQSLSLDEFLALLRSGMMAADYRLVPASVDVVNVKSYDLIEPHTNKFVFALGMTQSHFPKIAQNKSLISDEERIKINETTAENRYFDIIAKENLKKNHFTALSLFNAATQELVLTLPQILNETEDSRSPYILELQEMGVPIFEKGRSYSAASPEDIGHYKALLSRVVELNRSAIEQDLSKNEQTFWSVAVRYLRKKLAAEGITIPDINDNIQTKAIAPQVMAARFPADQPLNLSSSALTAFYNNQYLYFLQYILGLQEMEMLRPDARNHGTYLHRVFELVMQNQSDADFDGKLDRAIQITNQEDRFWSAYSADAESRYTLGVLEDIARSTAAILKDKSSIQVTSEETAFDLLLERTIKIKGVIDRIDRLSDGSLGIVDYKSSKTTFDLQKFYNGLSPQLVTYIEALRANKNADETGKIFGAMYLHMQEPKIDLASVKSIEKIPESARKELRYKGLFLENEKGYLAGGQYHLSDSVYSQEEMDLLLDYNQILYEQAAQQIRKGRFLINPYSQDGKSVQGEQLKAITHFEADRHMSHARRLCQLPRGEKRQGFLELMQKKKEEEDNGL</sequence>
<reference evidence="13 14" key="1">
    <citation type="journal article" date="2014" name="Int. J. Syst. Evol. Microbiol.">
        <title>Phylogenomics and the dynamic genome evolution of the genus Streptococcus.</title>
        <authorList>
            <consortium name="The Broad Institute Genome Sequencing Platform"/>
            <person name="Richards V.P."/>
            <person name="Palmer S.R."/>
            <person name="Pavinski Bitar P.D."/>
            <person name="Qin X."/>
            <person name="Weinstock G.M."/>
            <person name="Highlander S.K."/>
            <person name="Town C.D."/>
            <person name="Burne R.A."/>
            <person name="Stanhope M.J."/>
        </authorList>
    </citation>
    <scope>NUCLEOTIDE SEQUENCE [LARGE SCALE GENOMIC DNA]</scope>
    <source>
        <strain evidence="13 14">NCTC 11558</strain>
    </source>
</reference>
<evidence type="ECO:0000259" key="11">
    <source>
        <dbReference type="Pfam" id="PF12705"/>
    </source>
</evidence>
<dbReference type="GO" id="GO:0003690">
    <property type="term" value="F:double-stranded DNA binding"/>
    <property type="evidence" value="ECO:0007669"/>
    <property type="project" value="UniProtKB-UniRule"/>
</dbReference>
<dbReference type="RefSeq" id="WP_003080354.1">
    <property type="nucleotide sequence ID" value="NZ_AEUW02000001.1"/>
</dbReference>
<comment type="cofactor">
    <cofactor evidence="10">
        <name>Mg(2+)</name>
        <dbReference type="ChEBI" id="CHEBI:18420"/>
    </cofactor>
</comment>
<dbReference type="InterPro" id="IPR038726">
    <property type="entry name" value="PDDEXK_AddAB-type"/>
</dbReference>
<evidence type="ECO:0000256" key="3">
    <source>
        <dbReference type="ARBA" id="ARBA00022763"/>
    </source>
</evidence>
<dbReference type="STRING" id="764298.STRMA_0938"/>
<dbReference type="EC" id="3.1.-.-" evidence="10"/>
<feature type="domain" description="PD-(D/E)XK endonuclease-like" evidence="11">
    <location>
        <begin position="747"/>
        <end position="1024"/>
    </location>
</feature>
<dbReference type="NCBIfam" id="TIGR02774">
    <property type="entry name" value="rexB_recomb"/>
    <property type="match status" value="1"/>
</dbReference>
<evidence type="ECO:0000256" key="2">
    <source>
        <dbReference type="ARBA" id="ARBA00022741"/>
    </source>
</evidence>
<dbReference type="SUPFAM" id="SSF52540">
    <property type="entry name" value="P-loop containing nucleoside triphosphate hydrolases"/>
    <property type="match status" value="1"/>
</dbReference>
<dbReference type="GO" id="GO:0016817">
    <property type="term" value="F:hydrolase activity, acting on acid anhydrides"/>
    <property type="evidence" value="ECO:0007669"/>
    <property type="project" value="InterPro"/>
</dbReference>
<keyword evidence="4 10" id="KW-0378">Hydrolase</keyword>
<evidence type="ECO:0000313" key="14">
    <source>
        <dbReference type="Proteomes" id="UP000003573"/>
    </source>
</evidence>
<dbReference type="GO" id="GO:0008409">
    <property type="term" value="F:5'-3' exonuclease activity"/>
    <property type="evidence" value="ECO:0007669"/>
    <property type="project" value="UniProtKB-UniRule"/>
</dbReference>
<comment type="caution">
    <text evidence="10">Lacks conserved residue(s) required for the propagation of feature annotation.</text>
</comment>
<keyword evidence="8 10" id="KW-0238">DNA-binding</keyword>
<dbReference type="EMBL" id="AEUW02000001">
    <property type="protein sequence ID" value="EHJ52382.1"/>
    <property type="molecule type" value="Genomic_DNA"/>
</dbReference>
<dbReference type="AlphaFoldDB" id="G5JWG6"/>
<evidence type="ECO:0000256" key="9">
    <source>
        <dbReference type="ARBA" id="ARBA00023204"/>
    </source>
</evidence>
<evidence type="ECO:0000256" key="4">
    <source>
        <dbReference type="ARBA" id="ARBA00022801"/>
    </source>
</evidence>
<keyword evidence="6 10" id="KW-0269">Exonuclease</keyword>
<evidence type="ECO:0000259" key="12">
    <source>
        <dbReference type="Pfam" id="PF21445"/>
    </source>
</evidence>
<keyword evidence="5 10" id="KW-0347">Helicase</keyword>
<keyword evidence="2 10" id="KW-0547">Nucleotide-binding</keyword>
<dbReference type="HAMAP" id="MF_01453">
    <property type="entry name" value="AddB_type2"/>
    <property type="match status" value="1"/>
</dbReference>
<dbReference type="InterPro" id="IPR049035">
    <property type="entry name" value="ADDB_N"/>
</dbReference>
<comment type="subunit">
    <text evidence="10">Heterodimer of AddA and RexB.</text>
</comment>
<comment type="caution">
    <text evidence="13">The sequence shown here is derived from an EMBL/GenBank/DDBJ whole genome shotgun (WGS) entry which is preliminary data.</text>
</comment>
<proteinExistence type="inferred from homology"/>
<dbReference type="PANTHER" id="PTHR30591:SF1">
    <property type="entry name" value="RECBCD ENZYME SUBUNIT RECC"/>
    <property type="match status" value="1"/>
</dbReference>
<keyword evidence="9 10" id="KW-0234">DNA repair</keyword>
<keyword evidence="3 10" id="KW-0227">DNA damage</keyword>
<evidence type="ECO:0000256" key="7">
    <source>
        <dbReference type="ARBA" id="ARBA00022840"/>
    </source>
</evidence>
<evidence type="ECO:0000256" key="5">
    <source>
        <dbReference type="ARBA" id="ARBA00022806"/>
    </source>
</evidence>
<dbReference type="SUPFAM" id="SSF52980">
    <property type="entry name" value="Restriction endonuclease-like"/>
    <property type="match status" value="1"/>
</dbReference>
<protein>
    <recommendedName>
        <fullName evidence="10">ATP-dependent helicase/deoxyribonuclease subunit B</fullName>
        <ecNumber evidence="10">3.1.-.-</ecNumber>
    </recommendedName>
    <alternativeName>
        <fullName evidence="10">ATP-dependent helicase/nuclease subunit RexB</fullName>
    </alternativeName>
</protein>
<dbReference type="Proteomes" id="UP000003573">
    <property type="component" value="Unassembled WGS sequence"/>
</dbReference>
<dbReference type="Gene3D" id="3.40.50.300">
    <property type="entry name" value="P-loop containing nucleotide triphosphate hydrolases"/>
    <property type="match status" value="3"/>
</dbReference>
<keyword evidence="7 10" id="KW-0067">ATP-binding</keyword>
<dbReference type="GO" id="GO:0005524">
    <property type="term" value="F:ATP binding"/>
    <property type="evidence" value="ECO:0007669"/>
    <property type="project" value="UniProtKB-UniRule"/>
</dbReference>
<dbReference type="InterPro" id="IPR014141">
    <property type="entry name" value="DNA_helicase_suRexB"/>
</dbReference>
<dbReference type="GO" id="GO:0000724">
    <property type="term" value="P:double-strand break repair via homologous recombination"/>
    <property type="evidence" value="ECO:0007669"/>
    <property type="project" value="UniProtKB-UniRule"/>
</dbReference>
<accession>G5JWG6</accession>